<dbReference type="OrthoDB" id="669576at2"/>
<feature type="chain" id="PRO_5024389707" description="Right-handed parallel beta-helix repeat-containing protein" evidence="1">
    <location>
        <begin position="24"/>
        <end position="329"/>
    </location>
</feature>
<dbReference type="RefSeq" id="WP_138081184.1">
    <property type="nucleotide sequence ID" value="NZ_VAJM01000015.1"/>
</dbReference>
<accession>A0A5R8WJ45</accession>
<dbReference type="Proteomes" id="UP000305517">
    <property type="component" value="Unassembled WGS sequence"/>
</dbReference>
<reference evidence="2 3" key="1">
    <citation type="submission" date="2019-05" db="EMBL/GenBank/DDBJ databases">
        <title>Hymenobacter edaphi sp. nov., isolated from abandoned arsenic-contaminated farmland soil.</title>
        <authorList>
            <person name="Nie L."/>
        </authorList>
    </citation>
    <scope>NUCLEOTIDE SEQUENCE [LARGE SCALE GENOMIC DNA]</scope>
    <source>
        <strain evidence="2 3">1-3-3-8</strain>
    </source>
</reference>
<evidence type="ECO:0000313" key="3">
    <source>
        <dbReference type="Proteomes" id="UP000305517"/>
    </source>
</evidence>
<sequence length="329" mass="33701">MNNLFATGLGLALLSVTVLSAPAQTIRRVNNTGLTGTNIYATVQAAHDAATPGDILQLEQSAVDYGNLNCTKPVRIVGPGYYLSLNTGLQANTNAASVSAVTFGAGSNGASITGTTITGGVSVLASNITLERNRITSFITVGISGSANTVNTLVQHNYLYGITKSGSSVRADNILLRNNIINGAGANLATLVSGDFEHNAVIGGGINLLDFNVHNNYFGAGVALTNGTNSHNISALNDLNPANSSQNNVPQASVFVLGPGSTPFDAWYQLKTGTNPARGTGTSGVDIGAFGGAAPYRLSGIPAVPTIYQYNQTLSGNVLNVTLGTRSNN</sequence>
<dbReference type="AlphaFoldDB" id="A0A5R8WJ45"/>
<keyword evidence="1" id="KW-0732">Signal</keyword>
<dbReference type="InterPro" id="IPR011050">
    <property type="entry name" value="Pectin_lyase_fold/virulence"/>
</dbReference>
<dbReference type="EMBL" id="VAJM01000015">
    <property type="protein sequence ID" value="TLM88915.1"/>
    <property type="molecule type" value="Genomic_DNA"/>
</dbReference>
<keyword evidence="3" id="KW-1185">Reference proteome</keyword>
<proteinExistence type="predicted"/>
<name>A0A5R8WJ45_9BACT</name>
<feature type="signal peptide" evidence="1">
    <location>
        <begin position="1"/>
        <end position="23"/>
    </location>
</feature>
<organism evidence="2 3">
    <name type="scientific">Hymenobacter jeollabukensis</name>
    <dbReference type="NCBI Taxonomy" id="2025313"/>
    <lineage>
        <taxon>Bacteria</taxon>
        <taxon>Pseudomonadati</taxon>
        <taxon>Bacteroidota</taxon>
        <taxon>Cytophagia</taxon>
        <taxon>Cytophagales</taxon>
        <taxon>Hymenobacteraceae</taxon>
        <taxon>Hymenobacter</taxon>
    </lineage>
</organism>
<evidence type="ECO:0000313" key="2">
    <source>
        <dbReference type="EMBL" id="TLM88915.1"/>
    </source>
</evidence>
<comment type="caution">
    <text evidence="2">The sequence shown here is derived from an EMBL/GenBank/DDBJ whole genome shotgun (WGS) entry which is preliminary data.</text>
</comment>
<protein>
    <recommendedName>
        <fullName evidence="4">Right-handed parallel beta-helix repeat-containing protein</fullName>
    </recommendedName>
</protein>
<evidence type="ECO:0008006" key="4">
    <source>
        <dbReference type="Google" id="ProtNLM"/>
    </source>
</evidence>
<dbReference type="SUPFAM" id="SSF51126">
    <property type="entry name" value="Pectin lyase-like"/>
    <property type="match status" value="1"/>
</dbReference>
<evidence type="ECO:0000256" key="1">
    <source>
        <dbReference type="SAM" id="SignalP"/>
    </source>
</evidence>
<gene>
    <name evidence="2" type="ORF">FDY95_22290</name>
</gene>